<organism evidence="1">
    <name type="scientific">viral metagenome</name>
    <dbReference type="NCBI Taxonomy" id="1070528"/>
    <lineage>
        <taxon>unclassified sequences</taxon>
        <taxon>metagenomes</taxon>
        <taxon>organismal metagenomes</taxon>
    </lineage>
</organism>
<dbReference type="AlphaFoldDB" id="A0A6M3J2S0"/>
<evidence type="ECO:0000313" key="2">
    <source>
        <dbReference type="EMBL" id="QJA78746.1"/>
    </source>
</evidence>
<sequence>MGNYVLNTEIVDKKGLASAAVDVIISYWEKFVEFYCQDIFYKKTNWSVYFNGNGKQIVFFPGLPDIISISSMYSIDSDGVETLIAADNYKYKSYCVKYGIWARGFRNYRMVCDIGHDTLDRNGNTDEKYKPEAIKEAIRMLVVNTLDTYYGTTSGTTTQQSSTGLGDLSSESIGDYSWSRREKNKTLLQTDDPTDIPIVNMLLQPYKNRRPQLQVIDSNLNDYEDDESLMEVYK</sequence>
<proteinExistence type="predicted"/>
<dbReference type="EMBL" id="MT142351">
    <property type="protein sequence ID" value="QJA78746.1"/>
    <property type="molecule type" value="Genomic_DNA"/>
</dbReference>
<accession>A0A6M3J2S0</accession>
<evidence type="ECO:0000313" key="1">
    <source>
        <dbReference type="EMBL" id="QJA63615.1"/>
    </source>
</evidence>
<name>A0A6M3J2S0_9ZZZZ</name>
<gene>
    <name evidence="2" type="ORF">MM415A01018_0022</name>
    <name evidence="1" type="ORF">MM415B00605_0024</name>
</gene>
<protein>
    <submittedName>
        <fullName evidence="1">Uncharacterized protein</fullName>
    </submittedName>
</protein>
<dbReference type="EMBL" id="MT141501">
    <property type="protein sequence ID" value="QJA63615.1"/>
    <property type="molecule type" value="Genomic_DNA"/>
</dbReference>
<reference evidence="1" key="1">
    <citation type="submission" date="2020-03" db="EMBL/GenBank/DDBJ databases">
        <title>The deep terrestrial virosphere.</title>
        <authorList>
            <person name="Holmfeldt K."/>
            <person name="Nilsson E."/>
            <person name="Simone D."/>
            <person name="Lopez-Fernandez M."/>
            <person name="Wu X."/>
            <person name="de Brujin I."/>
            <person name="Lundin D."/>
            <person name="Andersson A."/>
            <person name="Bertilsson S."/>
            <person name="Dopson M."/>
        </authorList>
    </citation>
    <scope>NUCLEOTIDE SEQUENCE</scope>
    <source>
        <strain evidence="2">MM415A01018</strain>
        <strain evidence="1">MM415B00605</strain>
    </source>
</reference>